<evidence type="ECO:0000256" key="1">
    <source>
        <dbReference type="ARBA" id="ARBA00004370"/>
    </source>
</evidence>
<feature type="transmembrane region" description="Helical" evidence="7">
    <location>
        <begin position="468"/>
        <end position="492"/>
    </location>
</feature>
<dbReference type="InterPro" id="IPR002126">
    <property type="entry name" value="Cadherin-like_dom"/>
</dbReference>
<feature type="compositionally biased region" description="Low complexity" evidence="6">
    <location>
        <begin position="568"/>
        <end position="577"/>
    </location>
</feature>
<keyword evidence="4 7" id="KW-0472">Membrane</keyword>
<evidence type="ECO:0000256" key="7">
    <source>
        <dbReference type="SAM" id="Phobius"/>
    </source>
</evidence>
<evidence type="ECO:0000259" key="8">
    <source>
        <dbReference type="PROSITE" id="PS50268"/>
    </source>
</evidence>
<feature type="region of interest" description="Disordered" evidence="6">
    <location>
        <begin position="506"/>
        <end position="621"/>
    </location>
</feature>
<protein>
    <submittedName>
        <fullName evidence="10">CSON014406 protein</fullName>
    </submittedName>
</protein>
<dbReference type="Gene3D" id="2.60.40.60">
    <property type="entry name" value="Cadherins"/>
    <property type="match status" value="2"/>
</dbReference>
<feature type="domain" description="Cadherin" evidence="8">
    <location>
        <begin position="154"/>
        <end position="249"/>
    </location>
</feature>
<dbReference type="AlphaFoldDB" id="A0A336LM70"/>
<dbReference type="GO" id="GO:0016477">
    <property type="term" value="P:cell migration"/>
    <property type="evidence" value="ECO:0007669"/>
    <property type="project" value="TreeGrafter"/>
</dbReference>
<evidence type="ECO:0000256" key="6">
    <source>
        <dbReference type="SAM" id="MobiDB-lite"/>
    </source>
</evidence>
<dbReference type="GO" id="GO:0016339">
    <property type="term" value="P:calcium-dependent cell-cell adhesion via plasma membrane cell adhesion molecules"/>
    <property type="evidence" value="ECO:0007669"/>
    <property type="project" value="TreeGrafter"/>
</dbReference>
<gene>
    <name evidence="10" type="primary">CSON014406</name>
</gene>
<evidence type="ECO:0000256" key="5">
    <source>
        <dbReference type="PROSITE-ProRule" id="PRU00043"/>
    </source>
</evidence>
<keyword evidence="7" id="KW-0812">Transmembrane</keyword>
<dbReference type="GO" id="GO:0008013">
    <property type="term" value="F:beta-catenin binding"/>
    <property type="evidence" value="ECO:0007669"/>
    <property type="project" value="TreeGrafter"/>
</dbReference>
<feature type="compositionally biased region" description="Polar residues" evidence="6">
    <location>
        <begin position="508"/>
        <end position="523"/>
    </location>
</feature>
<dbReference type="InterPro" id="IPR020894">
    <property type="entry name" value="Cadherin_CS"/>
</dbReference>
<dbReference type="OMA" id="CEYIINE"/>
<comment type="subcellular location">
    <subcellularLocation>
        <location evidence="1">Membrane</location>
    </subcellularLocation>
</comment>
<evidence type="ECO:0000256" key="3">
    <source>
        <dbReference type="ARBA" id="ARBA00022837"/>
    </source>
</evidence>
<dbReference type="PANTHER" id="PTHR24027">
    <property type="entry name" value="CADHERIN-23"/>
    <property type="match status" value="1"/>
</dbReference>
<feature type="compositionally biased region" description="Polar residues" evidence="6">
    <location>
        <begin position="541"/>
        <end position="554"/>
    </location>
</feature>
<dbReference type="VEuPathDB" id="VectorBase:CSON014406"/>
<dbReference type="GO" id="GO:0005912">
    <property type="term" value="C:adherens junction"/>
    <property type="evidence" value="ECO:0007669"/>
    <property type="project" value="TreeGrafter"/>
</dbReference>
<dbReference type="SUPFAM" id="SSF49313">
    <property type="entry name" value="Cadherin-like"/>
    <property type="match status" value="1"/>
</dbReference>
<keyword evidence="7" id="KW-1133">Transmembrane helix</keyword>
<dbReference type="GO" id="GO:0016342">
    <property type="term" value="C:catenin complex"/>
    <property type="evidence" value="ECO:0007669"/>
    <property type="project" value="TreeGrafter"/>
</dbReference>
<reference evidence="9" key="1">
    <citation type="submission" date="2018-04" db="EMBL/GenBank/DDBJ databases">
        <authorList>
            <person name="Go L.Y."/>
            <person name="Mitchell J.A."/>
        </authorList>
    </citation>
    <scope>NUCLEOTIDE SEQUENCE</scope>
    <source>
        <tissue evidence="9">Whole organism</tissue>
    </source>
</reference>
<dbReference type="InterPro" id="IPR015919">
    <property type="entry name" value="Cadherin-like_sf"/>
</dbReference>
<reference evidence="10" key="2">
    <citation type="submission" date="2018-07" db="EMBL/GenBank/DDBJ databases">
        <authorList>
            <person name="Quirk P.G."/>
            <person name="Krulwich T.A."/>
        </authorList>
    </citation>
    <scope>NUCLEOTIDE SEQUENCE</scope>
</reference>
<feature type="compositionally biased region" description="Basic and acidic residues" evidence="6">
    <location>
        <begin position="596"/>
        <end position="621"/>
    </location>
</feature>
<keyword evidence="2" id="KW-0677">Repeat</keyword>
<dbReference type="PROSITE" id="PS00232">
    <property type="entry name" value="CADHERIN_1"/>
    <property type="match status" value="1"/>
</dbReference>
<sequence length="621" mass="70265">MVKIQNYLKIRILISQFNSDTPQFEHGSYSYFIKADVSGLIGVVSATVEDPSVPLNYSFETSDEILRDSLGDPNNGVLVLTSTLPPNIYEGKMIAQNGVTEDIASAAVLITVAPEESCPTSNVTTIEKVLVVKELKEEEAHPNIMASNVLNCEYIINEQWPPNTNYFEVDSKTRSIKSRKFDRESPIFANESIPQFRITLKLVCPLKSPRISVNDQNLSYVKVNDISYSLDTTILSVIIEDINDNPPKFIKPDRDLVLGYPSTEIAQKLQPEFLYQVKAIDIDDGFNAEISYQIDQNSHFTIDRKTGVIVPLSYAMLDVRSTTLVVRAIDRDAGDGSLFSSVKIKVVKLLENHLVSILYENNRKLSYDEILKEIQQESMMNLMALKMTTIPKMYNSSDYVQVEYEQTTIVHIIGYAFMINESPMPSERILGILSPLEGILNLTVQSYSDTLDICDVIAEKNKEDLYKILFIIFSSILGSVIVIIVVVIILVYSYLIKPLQYQEEVESRSSSKLPEPDLTSSRPASKRHRRYQKSGEKRVSFGTSRRMNESNSFPITPVFDSEDDRKFSTSSNGSNNSESDDKRRETQNVQFQAFMKKFERLDGDGSDEKGLEVLHEEQIEK</sequence>
<dbReference type="GO" id="GO:0007156">
    <property type="term" value="P:homophilic cell adhesion via plasma membrane adhesion molecules"/>
    <property type="evidence" value="ECO:0007669"/>
    <property type="project" value="InterPro"/>
</dbReference>
<dbReference type="GO" id="GO:0000902">
    <property type="term" value="P:cell morphogenesis"/>
    <property type="evidence" value="ECO:0007669"/>
    <property type="project" value="TreeGrafter"/>
</dbReference>
<dbReference type="GO" id="GO:0007043">
    <property type="term" value="P:cell-cell junction assembly"/>
    <property type="evidence" value="ECO:0007669"/>
    <property type="project" value="TreeGrafter"/>
</dbReference>
<feature type="domain" description="Cadherin" evidence="8">
    <location>
        <begin position="274"/>
        <end position="358"/>
    </location>
</feature>
<dbReference type="PROSITE" id="PS50268">
    <property type="entry name" value="CADHERIN_2"/>
    <property type="match status" value="2"/>
</dbReference>
<dbReference type="GO" id="GO:0005509">
    <property type="term" value="F:calcium ion binding"/>
    <property type="evidence" value="ECO:0007669"/>
    <property type="project" value="UniProtKB-UniRule"/>
</dbReference>
<accession>A0A336LM70</accession>
<dbReference type="SMART" id="SM00112">
    <property type="entry name" value="CA"/>
    <property type="match status" value="2"/>
</dbReference>
<dbReference type="GO" id="GO:0034332">
    <property type="term" value="P:adherens junction organization"/>
    <property type="evidence" value="ECO:0007669"/>
    <property type="project" value="TreeGrafter"/>
</dbReference>
<dbReference type="InterPro" id="IPR039808">
    <property type="entry name" value="Cadherin"/>
</dbReference>
<evidence type="ECO:0000256" key="2">
    <source>
        <dbReference type="ARBA" id="ARBA00022737"/>
    </source>
</evidence>
<dbReference type="PANTHER" id="PTHR24027:SF439">
    <property type="entry name" value="CADHERIN-RELATED FAMILY MEMBER 3"/>
    <property type="match status" value="1"/>
</dbReference>
<evidence type="ECO:0000256" key="4">
    <source>
        <dbReference type="ARBA" id="ARBA00023136"/>
    </source>
</evidence>
<dbReference type="GO" id="GO:0045296">
    <property type="term" value="F:cadherin binding"/>
    <property type="evidence" value="ECO:0007669"/>
    <property type="project" value="TreeGrafter"/>
</dbReference>
<dbReference type="CDD" id="cd11304">
    <property type="entry name" value="Cadherin_repeat"/>
    <property type="match status" value="1"/>
</dbReference>
<proteinExistence type="predicted"/>
<dbReference type="EMBL" id="UFQS01000007">
    <property type="protein sequence ID" value="SSW97071.1"/>
    <property type="molecule type" value="Genomic_DNA"/>
</dbReference>
<keyword evidence="3 5" id="KW-0106">Calcium</keyword>
<dbReference type="EMBL" id="UFQT01000007">
    <property type="protein sequence ID" value="SSX17457.1"/>
    <property type="molecule type" value="Genomic_DNA"/>
</dbReference>
<dbReference type="GO" id="GO:0044331">
    <property type="term" value="P:cell-cell adhesion mediated by cadherin"/>
    <property type="evidence" value="ECO:0007669"/>
    <property type="project" value="TreeGrafter"/>
</dbReference>
<evidence type="ECO:0000313" key="9">
    <source>
        <dbReference type="EMBL" id="SSW97071.1"/>
    </source>
</evidence>
<name>A0A336LM70_CULSO</name>
<evidence type="ECO:0000313" key="10">
    <source>
        <dbReference type="EMBL" id="SSX17457.1"/>
    </source>
</evidence>
<organism evidence="10">
    <name type="scientific">Culicoides sonorensis</name>
    <name type="common">Biting midge</name>
    <dbReference type="NCBI Taxonomy" id="179676"/>
    <lineage>
        <taxon>Eukaryota</taxon>
        <taxon>Metazoa</taxon>
        <taxon>Ecdysozoa</taxon>
        <taxon>Arthropoda</taxon>
        <taxon>Hexapoda</taxon>
        <taxon>Insecta</taxon>
        <taxon>Pterygota</taxon>
        <taxon>Neoptera</taxon>
        <taxon>Endopterygota</taxon>
        <taxon>Diptera</taxon>
        <taxon>Nematocera</taxon>
        <taxon>Chironomoidea</taxon>
        <taxon>Ceratopogonidae</taxon>
        <taxon>Ceratopogoninae</taxon>
        <taxon>Culicoides</taxon>
        <taxon>Monoculicoides</taxon>
    </lineage>
</organism>